<comment type="caution">
    <text evidence="9">The sequence shown here is derived from an EMBL/GenBank/DDBJ whole genome shotgun (WGS) entry which is preliminary data.</text>
</comment>
<evidence type="ECO:0000256" key="8">
    <source>
        <dbReference type="SAM" id="Phobius"/>
    </source>
</evidence>
<keyword evidence="4" id="KW-1003">Cell membrane</keyword>
<comment type="similarity">
    <text evidence="2">Belongs to the CPA3 antiporters (TC 2.A.63) subunit F family.</text>
</comment>
<feature type="transmembrane region" description="Helical" evidence="8">
    <location>
        <begin position="6"/>
        <end position="24"/>
    </location>
</feature>
<gene>
    <name evidence="9" type="ORF">GCM10012289_13230</name>
</gene>
<keyword evidence="7 8" id="KW-0472">Membrane</keyword>
<name>A0A917YTZ8_9ACTN</name>
<keyword evidence="10" id="KW-1185">Reference proteome</keyword>
<keyword evidence="5 8" id="KW-0812">Transmembrane</keyword>
<dbReference type="InterPro" id="IPR007208">
    <property type="entry name" value="MrpF/PhaF-like"/>
</dbReference>
<keyword evidence="3" id="KW-0813">Transport</keyword>
<dbReference type="PANTHER" id="PTHR34702">
    <property type="entry name" value="NA(+)/H(+) ANTIPORTER SUBUNIT F1"/>
    <property type="match status" value="1"/>
</dbReference>
<dbReference type="RefSeq" id="WP_189123046.1">
    <property type="nucleotide sequence ID" value="NZ_BMNH01000002.1"/>
</dbReference>
<evidence type="ECO:0000313" key="10">
    <source>
        <dbReference type="Proteomes" id="UP000646523"/>
    </source>
</evidence>
<evidence type="ECO:0000256" key="4">
    <source>
        <dbReference type="ARBA" id="ARBA00022475"/>
    </source>
</evidence>
<proteinExistence type="inferred from homology"/>
<feature type="transmembrane region" description="Helical" evidence="8">
    <location>
        <begin position="60"/>
        <end position="82"/>
    </location>
</feature>
<evidence type="ECO:0000256" key="2">
    <source>
        <dbReference type="ARBA" id="ARBA00009212"/>
    </source>
</evidence>
<dbReference type="Proteomes" id="UP000646523">
    <property type="component" value="Unassembled WGS sequence"/>
</dbReference>
<evidence type="ECO:0000313" key="9">
    <source>
        <dbReference type="EMBL" id="GGO64249.1"/>
    </source>
</evidence>
<organism evidence="9 10">
    <name type="scientific">Nonomuraea cavernae</name>
    <dbReference type="NCBI Taxonomy" id="2045107"/>
    <lineage>
        <taxon>Bacteria</taxon>
        <taxon>Bacillati</taxon>
        <taxon>Actinomycetota</taxon>
        <taxon>Actinomycetes</taxon>
        <taxon>Streptosporangiales</taxon>
        <taxon>Streptosporangiaceae</taxon>
        <taxon>Nonomuraea</taxon>
    </lineage>
</organism>
<dbReference type="GO" id="GO:0015385">
    <property type="term" value="F:sodium:proton antiporter activity"/>
    <property type="evidence" value="ECO:0007669"/>
    <property type="project" value="TreeGrafter"/>
</dbReference>
<protein>
    <recommendedName>
        <fullName evidence="11">Cation:proton antiporter</fullName>
    </recommendedName>
</protein>
<evidence type="ECO:0008006" key="11">
    <source>
        <dbReference type="Google" id="ProtNLM"/>
    </source>
</evidence>
<evidence type="ECO:0000256" key="1">
    <source>
        <dbReference type="ARBA" id="ARBA00004651"/>
    </source>
</evidence>
<dbReference type="EMBL" id="BMNH01000002">
    <property type="protein sequence ID" value="GGO64249.1"/>
    <property type="molecule type" value="Genomic_DNA"/>
</dbReference>
<accession>A0A917YTZ8</accession>
<feature type="transmembrane region" description="Helical" evidence="8">
    <location>
        <begin position="36"/>
        <end position="54"/>
    </location>
</feature>
<reference evidence="9" key="2">
    <citation type="submission" date="2020-09" db="EMBL/GenBank/DDBJ databases">
        <authorList>
            <person name="Sun Q."/>
            <person name="Zhou Y."/>
        </authorList>
    </citation>
    <scope>NUCLEOTIDE SEQUENCE</scope>
    <source>
        <strain evidence="9">CGMCC 4.7368</strain>
    </source>
</reference>
<evidence type="ECO:0000256" key="5">
    <source>
        <dbReference type="ARBA" id="ARBA00022692"/>
    </source>
</evidence>
<evidence type="ECO:0000256" key="7">
    <source>
        <dbReference type="ARBA" id="ARBA00023136"/>
    </source>
</evidence>
<evidence type="ECO:0000256" key="3">
    <source>
        <dbReference type="ARBA" id="ARBA00022448"/>
    </source>
</evidence>
<reference evidence="9" key="1">
    <citation type="journal article" date="2014" name="Int. J. Syst. Evol. Microbiol.">
        <title>Complete genome sequence of Corynebacterium casei LMG S-19264T (=DSM 44701T), isolated from a smear-ripened cheese.</title>
        <authorList>
            <consortium name="US DOE Joint Genome Institute (JGI-PGF)"/>
            <person name="Walter F."/>
            <person name="Albersmeier A."/>
            <person name="Kalinowski J."/>
            <person name="Ruckert C."/>
        </authorList>
    </citation>
    <scope>NUCLEOTIDE SEQUENCE</scope>
    <source>
        <strain evidence="9">CGMCC 4.7368</strain>
    </source>
</reference>
<dbReference type="AlphaFoldDB" id="A0A917YTZ8"/>
<dbReference type="GO" id="GO:0005886">
    <property type="term" value="C:plasma membrane"/>
    <property type="evidence" value="ECO:0007669"/>
    <property type="project" value="UniProtKB-SubCell"/>
</dbReference>
<sequence>MTGVYLVTLGLLGCAALATLYRMARGPNMLDRAVALDVMTALAMCGIGAFAAVRHDYSDVPIMLVLSLLGFVGSVSIARFFAGRSR</sequence>
<dbReference type="PANTHER" id="PTHR34702:SF1">
    <property type="entry name" value="NA(+)_H(+) ANTIPORTER SUBUNIT F"/>
    <property type="match status" value="1"/>
</dbReference>
<keyword evidence="6 8" id="KW-1133">Transmembrane helix</keyword>
<evidence type="ECO:0000256" key="6">
    <source>
        <dbReference type="ARBA" id="ARBA00022989"/>
    </source>
</evidence>
<comment type="subcellular location">
    <subcellularLocation>
        <location evidence="1">Cell membrane</location>
        <topology evidence="1">Multi-pass membrane protein</topology>
    </subcellularLocation>
</comment>
<dbReference type="Pfam" id="PF04066">
    <property type="entry name" value="MrpF_PhaF"/>
    <property type="match status" value="1"/>
</dbReference>